<evidence type="ECO:0000256" key="7">
    <source>
        <dbReference type="ARBA" id="ARBA00022741"/>
    </source>
</evidence>
<evidence type="ECO:0000256" key="1">
    <source>
        <dbReference type="ARBA" id="ARBA00001966"/>
    </source>
</evidence>
<evidence type="ECO:0000256" key="9">
    <source>
        <dbReference type="ARBA" id="ARBA00022801"/>
    </source>
</evidence>
<dbReference type="InterPro" id="IPR010614">
    <property type="entry name" value="RAD3-like_helicase_DEAD"/>
</dbReference>
<dbReference type="SMART" id="SM00491">
    <property type="entry name" value="HELICc2"/>
    <property type="match status" value="1"/>
</dbReference>
<dbReference type="Proteomes" id="UP001142055">
    <property type="component" value="Chromosome 3"/>
</dbReference>
<evidence type="ECO:0000256" key="23">
    <source>
        <dbReference type="ARBA" id="ARBA00079246"/>
    </source>
</evidence>
<reference evidence="31" key="1">
    <citation type="submission" date="2022-12" db="EMBL/GenBank/DDBJ databases">
        <title>Genome assemblies of Blomia tropicalis.</title>
        <authorList>
            <person name="Cui Y."/>
        </authorList>
    </citation>
    <scope>NUCLEOTIDE SEQUENCE</scope>
    <source>
        <tissue evidence="31">Adult mites</tissue>
    </source>
</reference>
<dbReference type="FunFam" id="3.40.50.300:FF:000135">
    <property type="entry name" value="DNA repair helicase RAD3, putative"/>
    <property type="match status" value="1"/>
</dbReference>
<dbReference type="GO" id="GO:0004672">
    <property type="term" value="F:protein kinase activity"/>
    <property type="evidence" value="ECO:0007669"/>
    <property type="project" value="InterPro"/>
</dbReference>
<evidence type="ECO:0000256" key="15">
    <source>
        <dbReference type="ARBA" id="ARBA00023125"/>
    </source>
</evidence>
<keyword evidence="13" id="KW-0411">Iron-sulfur</keyword>
<dbReference type="InterPro" id="IPR013212">
    <property type="entry name" value="Mad3/Bub1_I"/>
</dbReference>
<evidence type="ECO:0000256" key="22">
    <source>
        <dbReference type="ARBA" id="ARBA00078828"/>
    </source>
</evidence>
<dbReference type="NCBIfam" id="TIGR00604">
    <property type="entry name" value="rad3"/>
    <property type="match status" value="1"/>
</dbReference>
<organism evidence="31 32">
    <name type="scientific">Blomia tropicalis</name>
    <name type="common">Mite</name>
    <dbReference type="NCBI Taxonomy" id="40697"/>
    <lineage>
        <taxon>Eukaryota</taxon>
        <taxon>Metazoa</taxon>
        <taxon>Ecdysozoa</taxon>
        <taxon>Arthropoda</taxon>
        <taxon>Chelicerata</taxon>
        <taxon>Arachnida</taxon>
        <taxon>Acari</taxon>
        <taxon>Acariformes</taxon>
        <taxon>Sarcoptiformes</taxon>
        <taxon>Astigmata</taxon>
        <taxon>Glycyphagoidea</taxon>
        <taxon>Echimyopodidae</taxon>
        <taxon>Blomia</taxon>
    </lineage>
</organism>
<dbReference type="PROSITE" id="PS51193">
    <property type="entry name" value="HELICASE_ATP_BIND_2"/>
    <property type="match status" value="1"/>
</dbReference>
<feature type="compositionally biased region" description="Low complexity" evidence="27">
    <location>
        <begin position="1299"/>
        <end position="1313"/>
    </location>
</feature>
<dbReference type="InterPro" id="IPR006554">
    <property type="entry name" value="Helicase-like_DEXD_c2"/>
</dbReference>
<keyword evidence="15" id="KW-0238">DNA-binding</keyword>
<comment type="similarity">
    <text evidence="3">Belongs to the helicase family. RAD3/XPD subfamily.</text>
</comment>
<dbReference type="GO" id="GO:0051539">
    <property type="term" value="F:4 iron, 4 sulfur cluster binding"/>
    <property type="evidence" value="ECO:0007669"/>
    <property type="project" value="UniProtKB-KW"/>
</dbReference>
<dbReference type="SMART" id="SM00488">
    <property type="entry name" value="DEXDc2"/>
    <property type="match status" value="1"/>
</dbReference>
<dbReference type="InterPro" id="IPR011009">
    <property type="entry name" value="Kinase-like_dom_sf"/>
</dbReference>
<evidence type="ECO:0000256" key="2">
    <source>
        <dbReference type="ARBA" id="ARBA00004123"/>
    </source>
</evidence>
<dbReference type="PANTHER" id="PTHR11472">
    <property type="entry name" value="DNA REPAIR DEAD HELICASE RAD3/XP-D SUBFAMILY MEMBER"/>
    <property type="match status" value="1"/>
</dbReference>
<protein>
    <recommendedName>
        <fullName evidence="4">General transcription and DNA repair factor IIH helicase subunit XPD</fullName>
        <ecNumber evidence="20">5.6.2.3</ecNumber>
    </recommendedName>
    <alternativeName>
        <fullName evidence="23">CXPD</fullName>
    </alternativeName>
    <alternativeName>
        <fullName evidence="24">DNA 5'-3' helicase XPD</fullName>
    </alternativeName>
    <alternativeName>
        <fullName evidence="22">DNA excision repair protein ERCC-2</fullName>
    </alternativeName>
    <alternativeName>
        <fullName evidence="25">DNA repair protein complementing XP-D cells</fullName>
    </alternativeName>
    <alternativeName>
        <fullName evidence="26">Xeroderma pigmentosum group D-complementing protein</fullName>
    </alternativeName>
</protein>
<evidence type="ECO:0000256" key="8">
    <source>
        <dbReference type="ARBA" id="ARBA00022763"/>
    </source>
</evidence>
<keyword evidence="8" id="KW-0227">DNA damage</keyword>
<evidence type="ECO:0000259" key="29">
    <source>
        <dbReference type="PROSITE" id="PS51193"/>
    </source>
</evidence>
<keyword evidence="18" id="KW-0413">Isomerase</keyword>
<evidence type="ECO:0000256" key="27">
    <source>
        <dbReference type="SAM" id="MobiDB-lite"/>
    </source>
</evidence>
<sequence>MKIKIDDLEVYFPYNYIYPEQYSYMCHLKKCLDAKGHGVLEMPSGTGKTISLLSLIVAYQRKYPRSLKKLIYCSRTIPEIEKVVEELNKLNSFYTEQGVDIGLIALCLTSRKNLCIHPLASRQKDGKAVDGVCYSMTASHKRANNDIENLCSYYEKFEKDGRESLLPSGVYNIDELKDYGRQQGWCPYFVARHAISYANIVVYSYYYLLDPKIAELVSKELCKNSVVVFDEAHNIDNVCIESMSVTINRKLLEKCQANVSHLEDIVKTIKQDDQRRLEMEYQRLVEGLYEASQAKKTDQFLANPILPGDILQEAIPGNIRTAEHFIRFLKYFLEYVKSRLRIHHVTTESPAAFLKDIYDKMTIERKPLRFCAERLRSLIRTLEVNNITDFTPLTLLCNFATLVSTYLRGFTIIIEPFEDRTPNVPNPILHFSCMDASIAIKPIFERFQSVIITSGTLSPIEMYPKILDFHPVIAASFTMTLTRQCICPIIVTKGNDQVPMTSKFETRNDVSVIRNYGNLLVELSAIVPDGIVCFFTSYLYMEQIIASWYEQGIIDSIQKNKLLFIETQDASETSLALYNYVKACENGRGAVLLSVARGKVSEGIDFDHHLGRCVVMFGIPYVYTQSRILKARLEYLCDNYQIKENDFLTFDAMRHAAQCVGRAVRGKTDYGIMCFADKRFSRDDKMRKLPKWIQENMNKSVLNLSIEEAVQISKKFLRQMAQPFSKNEQLGLSLLSFDQIKDENQQKKILSKANENVLPLKNGRKIETLTAVLNMGSEELRKRDEIKLDYENRLKDSKDDEMLEIYYNYINWIEQNYPNGGKEGNLVRISEKCLHLFYNQEKYQNNEKLLSIFLKFAAHVNKPLDYFQLFYKSGFGKRLSQFYISWSFYYENQNNFQKALKIIHGGIHNNAQPKDDLTKALNDLEVRTMRHAMSNPEESESANQRKALNNLKIKVTGGKADAPVNREKAVSQSSALKKPANKLNNTESNQIFIFCDENESQTNRVSATPLMELKTSDETQENKRDPGKWNENKLKVKSQIARQVNCFEILEDPVESTEQKTANSKPNKEIKKCQTKETIVEVKTTTVKPWNRPTSMNFPVAKFQALEEMKKYIWFDLKNQMYRNNTEYSFEELRAEKWFKEKKKCKELESIVQEEKITDKQLEKSLADTTTCYTLNKTDAVRELFFNGSVSVDQSQSIFVLNEKKNDSIKVNNFEIFSDTTKLDNTINNDNDENKTLNNDQFNSECNEFTIFGIKEKDSSTPCKSGFKVPLSRAQFKNHPNFVTGITAKLETINEVSRESQSSKSSSSSSGMSTTGGNNTAIKFSLPEQFNPFESEIKIQLLKSLSDPVEFRMGFASFKTPLPEITTKSNFVYGLNEFVILRPIASSLKWKMFHSLISPDQNYILKVCDAACNWDFYIRDELERRFKKSFHSRIKMSTSIIPNETLFYKNGFISIEKINFPTLGNLEQAVDYFKKNDQSFPKILLNYVILELILWIQELHEQKIIHGDINLKNILLISKRIERKFIGKTIQALHLTDFSNSIDIAILPEKTTFNTNYTKYENFSILDSKNWTFLVDWLGFLNCIHLICFGKDMKPINDNGTWKIEYNDELMQQKHLKKLSDILLNLEANQKPELNSLIESLTLELKEKDIELNIEFAHLGLIVFA</sequence>
<evidence type="ECO:0000256" key="18">
    <source>
        <dbReference type="ARBA" id="ARBA00023235"/>
    </source>
</evidence>
<evidence type="ECO:0000313" key="32">
    <source>
        <dbReference type="Proteomes" id="UP001142055"/>
    </source>
</evidence>
<dbReference type="PANTHER" id="PTHR11472:SF1">
    <property type="entry name" value="GENERAL TRANSCRIPTION AND DNA REPAIR FACTOR IIH HELICASE SUBUNIT XPD"/>
    <property type="match status" value="1"/>
</dbReference>
<evidence type="ECO:0000256" key="19">
    <source>
        <dbReference type="ARBA" id="ARBA00023242"/>
    </source>
</evidence>
<dbReference type="GO" id="GO:0045951">
    <property type="term" value="P:positive regulation of mitotic recombination"/>
    <property type="evidence" value="ECO:0007669"/>
    <property type="project" value="TreeGrafter"/>
</dbReference>
<evidence type="ECO:0000256" key="26">
    <source>
        <dbReference type="ARBA" id="ARBA00082576"/>
    </source>
</evidence>
<keyword evidence="14" id="KW-0805">Transcription regulation</keyword>
<keyword evidence="12" id="KW-0408">Iron</keyword>
<accession>A0A9Q0RKU3</accession>
<keyword evidence="17" id="KW-0234">DNA repair</keyword>
<dbReference type="GO" id="GO:0035315">
    <property type="term" value="P:hair cell differentiation"/>
    <property type="evidence" value="ECO:0007669"/>
    <property type="project" value="UniProtKB-ARBA"/>
</dbReference>
<dbReference type="InterPro" id="IPR000719">
    <property type="entry name" value="Prot_kinase_dom"/>
</dbReference>
<comment type="cofactor">
    <cofactor evidence="1">
        <name>[4Fe-4S] cluster</name>
        <dbReference type="ChEBI" id="CHEBI:49883"/>
    </cofactor>
</comment>
<dbReference type="GO" id="GO:0046872">
    <property type="term" value="F:metal ion binding"/>
    <property type="evidence" value="ECO:0007669"/>
    <property type="project" value="UniProtKB-KW"/>
</dbReference>
<dbReference type="GO" id="GO:0006289">
    <property type="term" value="P:nucleotide-excision repair"/>
    <property type="evidence" value="ECO:0007669"/>
    <property type="project" value="InterPro"/>
</dbReference>
<dbReference type="GO" id="GO:0003684">
    <property type="term" value="F:damaged DNA binding"/>
    <property type="evidence" value="ECO:0007669"/>
    <property type="project" value="TreeGrafter"/>
</dbReference>
<keyword evidence="19" id="KW-0539">Nucleus</keyword>
<dbReference type="FunFam" id="1.10.30.20:FF:000001">
    <property type="entry name" value="DNA repair helicase rad15"/>
    <property type="match status" value="1"/>
</dbReference>
<keyword evidence="10" id="KW-0347">Helicase</keyword>
<keyword evidence="11" id="KW-0067">ATP-binding</keyword>
<dbReference type="InterPro" id="IPR045028">
    <property type="entry name" value="DinG/Rad3-like"/>
</dbReference>
<evidence type="ECO:0000256" key="21">
    <source>
        <dbReference type="ARBA" id="ARBA00048954"/>
    </source>
</evidence>
<evidence type="ECO:0000256" key="5">
    <source>
        <dbReference type="ARBA" id="ARBA00022485"/>
    </source>
</evidence>
<dbReference type="FunFam" id="3.40.50.300:FF:000128">
    <property type="entry name" value="Putative DNA repair helicase RAD3"/>
    <property type="match status" value="1"/>
</dbReference>
<dbReference type="GO" id="GO:0005524">
    <property type="term" value="F:ATP binding"/>
    <property type="evidence" value="ECO:0007669"/>
    <property type="project" value="UniProtKB-KW"/>
</dbReference>
<dbReference type="PROSITE" id="PS50011">
    <property type="entry name" value="PROTEIN_KINASE_DOM"/>
    <property type="match status" value="1"/>
</dbReference>
<dbReference type="SUPFAM" id="SSF52540">
    <property type="entry name" value="P-loop containing nucleoside triphosphate hydrolases"/>
    <property type="match status" value="2"/>
</dbReference>
<evidence type="ECO:0000313" key="31">
    <source>
        <dbReference type="EMBL" id="KAJ6218046.1"/>
    </source>
</evidence>
<dbReference type="FunFam" id="1.10.275.40:FF:000001">
    <property type="entry name" value="DNA repair helicase (Rad3)"/>
    <property type="match status" value="1"/>
</dbReference>
<evidence type="ECO:0000256" key="20">
    <source>
        <dbReference type="ARBA" id="ARBA00044969"/>
    </source>
</evidence>
<dbReference type="GO" id="GO:0043139">
    <property type="term" value="F:5'-3' DNA helicase activity"/>
    <property type="evidence" value="ECO:0007669"/>
    <property type="project" value="UniProtKB-EC"/>
</dbReference>
<dbReference type="Pfam" id="PF13307">
    <property type="entry name" value="Helicase_C_2"/>
    <property type="match status" value="1"/>
</dbReference>
<keyword evidence="9" id="KW-0378">Hydrolase</keyword>
<feature type="domain" description="Protein kinase" evidence="28">
    <location>
        <begin position="1378"/>
        <end position="1665"/>
    </location>
</feature>
<evidence type="ECO:0000256" key="11">
    <source>
        <dbReference type="ARBA" id="ARBA00022840"/>
    </source>
</evidence>
<dbReference type="Gene3D" id="1.25.40.430">
    <property type="match status" value="1"/>
</dbReference>
<keyword evidence="32" id="KW-1185">Reference proteome</keyword>
<evidence type="ECO:0000256" key="17">
    <source>
        <dbReference type="ARBA" id="ARBA00023204"/>
    </source>
</evidence>
<dbReference type="Pfam" id="PF06733">
    <property type="entry name" value="DEAD_2"/>
    <property type="match status" value="1"/>
</dbReference>
<dbReference type="InterPro" id="IPR027417">
    <property type="entry name" value="P-loop_NTPase"/>
</dbReference>
<dbReference type="EMBL" id="JAPWDV010000003">
    <property type="protein sequence ID" value="KAJ6218046.1"/>
    <property type="molecule type" value="Genomic_DNA"/>
</dbReference>
<evidence type="ECO:0000256" key="25">
    <source>
        <dbReference type="ARBA" id="ARBA00081188"/>
    </source>
</evidence>
<feature type="domain" description="Helicase ATP-binding" evidence="29">
    <location>
        <begin position="7"/>
        <end position="286"/>
    </location>
</feature>
<evidence type="ECO:0000256" key="3">
    <source>
        <dbReference type="ARBA" id="ARBA00009146"/>
    </source>
</evidence>
<evidence type="ECO:0000259" key="30">
    <source>
        <dbReference type="PROSITE" id="PS51489"/>
    </source>
</evidence>
<gene>
    <name evidence="31" type="ORF">RDWZM_009203</name>
</gene>
<evidence type="ECO:0000259" key="28">
    <source>
        <dbReference type="PROSITE" id="PS50011"/>
    </source>
</evidence>
<name>A0A9Q0RKU3_BLOTA</name>
<evidence type="ECO:0000256" key="13">
    <source>
        <dbReference type="ARBA" id="ARBA00023014"/>
    </source>
</evidence>
<dbReference type="PROSITE" id="PS51489">
    <property type="entry name" value="BUB1_N"/>
    <property type="match status" value="1"/>
</dbReference>
<dbReference type="InterPro" id="IPR042493">
    <property type="entry name" value="XPD_DNA_FeS"/>
</dbReference>
<dbReference type="GO" id="GO:0005634">
    <property type="term" value="C:nucleus"/>
    <property type="evidence" value="ECO:0007669"/>
    <property type="project" value="UniProtKB-SubCell"/>
</dbReference>
<dbReference type="GO" id="GO:0016818">
    <property type="term" value="F:hydrolase activity, acting on acid anhydrides, in phosphorus-containing anhydrides"/>
    <property type="evidence" value="ECO:0007669"/>
    <property type="project" value="InterPro"/>
</dbReference>
<comment type="subcellular location">
    <subcellularLocation>
        <location evidence="2">Nucleus</location>
    </subcellularLocation>
</comment>
<dbReference type="GO" id="GO:0006366">
    <property type="term" value="P:transcription by RNA polymerase II"/>
    <property type="evidence" value="ECO:0007669"/>
    <property type="project" value="TreeGrafter"/>
</dbReference>
<dbReference type="Pfam" id="PF06777">
    <property type="entry name" value="HBB"/>
    <property type="match status" value="1"/>
</dbReference>
<evidence type="ECO:0000256" key="6">
    <source>
        <dbReference type="ARBA" id="ARBA00022723"/>
    </source>
</evidence>
<evidence type="ECO:0000256" key="12">
    <source>
        <dbReference type="ARBA" id="ARBA00023004"/>
    </source>
</evidence>
<dbReference type="Gene3D" id="1.10.275.40">
    <property type="match status" value="1"/>
</dbReference>
<dbReference type="InterPro" id="IPR001945">
    <property type="entry name" value="RAD3/XPD"/>
</dbReference>
<evidence type="ECO:0000256" key="14">
    <source>
        <dbReference type="ARBA" id="ARBA00023015"/>
    </source>
</evidence>
<dbReference type="Pfam" id="PF08311">
    <property type="entry name" value="Mad3_BUB1_I"/>
    <property type="match status" value="1"/>
</dbReference>
<dbReference type="Gene3D" id="1.10.30.20">
    <property type="entry name" value="Bacterial XPD DNA helicase, FeS cluster domain"/>
    <property type="match status" value="1"/>
</dbReference>
<dbReference type="CDD" id="cd18788">
    <property type="entry name" value="SF2_C_XPD"/>
    <property type="match status" value="1"/>
</dbReference>
<evidence type="ECO:0000256" key="24">
    <source>
        <dbReference type="ARBA" id="ARBA00081072"/>
    </source>
</evidence>
<dbReference type="SUPFAM" id="SSF56112">
    <property type="entry name" value="Protein kinase-like (PK-like)"/>
    <property type="match status" value="1"/>
</dbReference>
<evidence type="ECO:0000256" key="4">
    <source>
        <dbReference type="ARBA" id="ARBA00014344"/>
    </source>
</evidence>
<dbReference type="EC" id="5.6.2.3" evidence="20"/>
<comment type="caution">
    <text evidence="31">The sequence shown here is derived from an EMBL/GenBank/DDBJ whole genome shotgun (WGS) entry which is preliminary data.</text>
</comment>
<dbReference type="InterPro" id="IPR006555">
    <property type="entry name" value="ATP-dep_Helicase_C"/>
</dbReference>
<dbReference type="InterPro" id="IPR013020">
    <property type="entry name" value="Rad3/Chl1-like"/>
</dbReference>
<proteinExistence type="inferred from homology"/>
<dbReference type="Gene3D" id="3.40.50.300">
    <property type="entry name" value="P-loop containing nucleotide triphosphate hydrolases"/>
    <property type="match status" value="2"/>
</dbReference>
<comment type="catalytic activity">
    <reaction evidence="21">
        <text>ATP + H2O = ADP + phosphate + H(+)</text>
        <dbReference type="Rhea" id="RHEA:13065"/>
        <dbReference type="ChEBI" id="CHEBI:15377"/>
        <dbReference type="ChEBI" id="CHEBI:15378"/>
        <dbReference type="ChEBI" id="CHEBI:30616"/>
        <dbReference type="ChEBI" id="CHEBI:43474"/>
        <dbReference type="ChEBI" id="CHEBI:456216"/>
        <dbReference type="EC" id="5.6.2.3"/>
    </reaction>
</comment>
<dbReference type="InterPro" id="IPR010643">
    <property type="entry name" value="HBB"/>
</dbReference>
<dbReference type="PROSITE" id="PS00690">
    <property type="entry name" value="DEAH_ATP_HELICASE"/>
    <property type="match status" value="1"/>
</dbReference>
<keyword evidence="5" id="KW-0004">4Fe-4S</keyword>
<dbReference type="Gene3D" id="1.10.510.10">
    <property type="entry name" value="Transferase(Phosphotransferase) domain 1"/>
    <property type="match status" value="1"/>
</dbReference>
<keyword evidence="6" id="KW-0479">Metal-binding</keyword>
<feature type="region of interest" description="Disordered" evidence="27">
    <location>
        <begin position="1294"/>
        <end position="1318"/>
    </location>
</feature>
<keyword evidence="16" id="KW-0804">Transcription</keyword>
<dbReference type="SMART" id="SM00777">
    <property type="entry name" value="Mad3_BUB1_I"/>
    <property type="match status" value="1"/>
</dbReference>
<dbReference type="InterPro" id="IPR002464">
    <property type="entry name" value="DNA/RNA_helicase_DEAH_CS"/>
</dbReference>
<dbReference type="FunFam" id="3.40.50.300:FF:000381">
    <property type="entry name" value="TFIIH basal transcription factor complex helicase subunit"/>
    <property type="match status" value="1"/>
</dbReference>
<dbReference type="InterPro" id="IPR014013">
    <property type="entry name" value="Helic_SF1/SF2_ATP-bd_DinG/Rad3"/>
</dbReference>
<dbReference type="PRINTS" id="PR00852">
    <property type="entry name" value="XRODRMPGMNTD"/>
</dbReference>
<feature type="domain" description="BUB1 N-terminal" evidence="30">
    <location>
        <begin position="790"/>
        <end position="948"/>
    </location>
</feature>
<evidence type="ECO:0000256" key="16">
    <source>
        <dbReference type="ARBA" id="ARBA00023163"/>
    </source>
</evidence>
<evidence type="ECO:0000256" key="10">
    <source>
        <dbReference type="ARBA" id="ARBA00022806"/>
    </source>
</evidence>
<keyword evidence="7" id="KW-0547">Nucleotide-binding</keyword>